<dbReference type="Proteomes" id="UP000199352">
    <property type="component" value="Unassembled WGS sequence"/>
</dbReference>
<feature type="domain" description="DNA methylase adenine-specific" evidence="2">
    <location>
        <begin position="295"/>
        <end position="576"/>
    </location>
</feature>
<dbReference type="GO" id="GO:0032259">
    <property type="term" value="P:methylation"/>
    <property type="evidence" value="ECO:0007669"/>
    <property type="project" value="InterPro"/>
</dbReference>
<dbReference type="InterPro" id="IPR029464">
    <property type="entry name" value="HSDR_N"/>
</dbReference>
<dbReference type="GO" id="GO:0009307">
    <property type="term" value="P:DNA restriction-modification system"/>
    <property type="evidence" value="ECO:0007669"/>
    <property type="project" value="UniProtKB-KW"/>
</dbReference>
<keyword evidence="1" id="KW-0680">Restriction system</keyword>
<dbReference type="Gene3D" id="3.40.50.150">
    <property type="entry name" value="Vaccinia Virus protein VP39"/>
    <property type="match status" value="1"/>
</dbReference>
<dbReference type="Pfam" id="PF02384">
    <property type="entry name" value="N6_Mtase"/>
    <property type="match status" value="1"/>
</dbReference>
<dbReference type="PRINTS" id="PR00507">
    <property type="entry name" value="N12N6MTFRASE"/>
</dbReference>
<dbReference type="PANTHER" id="PTHR42998">
    <property type="entry name" value="TYPE I RESTRICTION ENZYME HINDVIIP M PROTEIN-RELATED"/>
    <property type="match status" value="1"/>
</dbReference>
<dbReference type="AlphaFoldDB" id="A0A1H9RTL4"/>
<gene>
    <name evidence="4" type="ORF">SAMN05216188_11550</name>
</gene>
<proteinExistence type="predicted"/>
<evidence type="ECO:0000259" key="2">
    <source>
        <dbReference type="Pfam" id="PF02384"/>
    </source>
</evidence>
<evidence type="ECO:0000313" key="4">
    <source>
        <dbReference type="EMBL" id="SER76046.1"/>
    </source>
</evidence>
<evidence type="ECO:0000256" key="1">
    <source>
        <dbReference type="ARBA" id="ARBA00022747"/>
    </source>
</evidence>
<evidence type="ECO:0000259" key="3">
    <source>
        <dbReference type="Pfam" id="PF13588"/>
    </source>
</evidence>
<reference evidence="5" key="1">
    <citation type="submission" date="2016-10" db="EMBL/GenBank/DDBJ databases">
        <authorList>
            <person name="Varghese N."/>
            <person name="Submissions S."/>
        </authorList>
    </citation>
    <scope>NUCLEOTIDE SEQUENCE [LARGE SCALE GENOMIC DNA]</scope>
    <source>
        <strain evidence="5">CGMCC 4.3525</strain>
    </source>
</reference>
<dbReference type="InterPro" id="IPR002052">
    <property type="entry name" value="DNA_methylase_N6_adenine_CS"/>
</dbReference>
<dbReference type="EMBL" id="FOFR01000015">
    <property type="protein sequence ID" value="SER76046.1"/>
    <property type="molecule type" value="Genomic_DNA"/>
</dbReference>
<dbReference type="PANTHER" id="PTHR42998:SF1">
    <property type="entry name" value="TYPE I RESTRICTION ENZYME HINDI METHYLASE SUBUNIT"/>
    <property type="match status" value="1"/>
</dbReference>
<dbReference type="InterPro" id="IPR052916">
    <property type="entry name" value="Type-I_RE_MTase_Subunit"/>
</dbReference>
<dbReference type="GO" id="GO:0008170">
    <property type="term" value="F:N-methyltransferase activity"/>
    <property type="evidence" value="ECO:0007669"/>
    <property type="project" value="InterPro"/>
</dbReference>
<name>A0A1H9RTL4_9PSEU</name>
<organism evidence="4 5">
    <name type="scientific">Lentzea xinjiangensis</name>
    <dbReference type="NCBI Taxonomy" id="402600"/>
    <lineage>
        <taxon>Bacteria</taxon>
        <taxon>Bacillati</taxon>
        <taxon>Actinomycetota</taxon>
        <taxon>Actinomycetes</taxon>
        <taxon>Pseudonocardiales</taxon>
        <taxon>Pseudonocardiaceae</taxon>
        <taxon>Lentzea</taxon>
    </lineage>
</organism>
<dbReference type="RefSeq" id="WP_218148238.1">
    <property type="nucleotide sequence ID" value="NZ_FOFR01000015.1"/>
</dbReference>
<dbReference type="Pfam" id="PF13588">
    <property type="entry name" value="HSDR_N_2"/>
    <property type="match status" value="1"/>
</dbReference>
<accession>A0A1H9RTL4</accession>
<dbReference type="SUPFAM" id="SSF53335">
    <property type="entry name" value="S-adenosyl-L-methionine-dependent methyltransferases"/>
    <property type="match status" value="1"/>
</dbReference>
<feature type="domain" description="Type I restriction enzyme R protein N-terminal" evidence="3">
    <location>
        <begin position="39"/>
        <end position="158"/>
    </location>
</feature>
<dbReference type="STRING" id="402600.SAMN05216188_11550"/>
<keyword evidence="5" id="KW-1185">Reference proteome</keyword>
<dbReference type="GO" id="GO:0003677">
    <property type="term" value="F:DNA binding"/>
    <property type="evidence" value="ECO:0007669"/>
    <property type="project" value="InterPro"/>
</dbReference>
<dbReference type="InterPro" id="IPR029063">
    <property type="entry name" value="SAM-dependent_MTases_sf"/>
</dbReference>
<protein>
    <submittedName>
        <fullName evidence="4">Type I restriction enzyme M protein</fullName>
    </submittedName>
</protein>
<sequence>MKTLNTLPMFAAPVTIGTTSVPDGKVSDFLTGKLFKDTPEEYVRQNVEKALVRGYRYAASDCEPEFAIKVGSSRRRIDIVVFRPQSEHRQENAWILVETKKRGTNPGNKTEGVEQLKSYMAACLNAQYGMWTNGDEQIFYAKRIAEHGFRIEEIVEIPAAGQSEADAQRPKRKDLKPATADNLLFAFRRCHNYIAGTEGKQKAEAFWELLKLIFCKIEDERSKVLDFYATATERTSATSAVAAKKRIQRVFTEKVVKKYPTIFSGADRDIDLKPTVVAYVATQLQGFSLLASPVDVKGVAYEEIVGSNLRGDRGEFFTPRNACRMAVAMLKPQPDERLIDPACGTGGFLITAMNAALDYIEADERAEWADPTDGTDSERQQLWARRNDYLSRCVHGADLNPSLVRAAKMNMVMNNDGSGGLFQANTLANPYSWDPQAAASIQLGSFDVVVTNPPFGANILIEDEEILRQYDLAAMWDRTDGVWKIRLGPNGEPVLQKSQPPEILFIERCVQLLKPGTGRMAMVIPNGILNNPALGYVRHWMMINTQILTVVDMARELFQPKNDTQTSMVLLRRLSDDERQRASDGALDYPIFMAVTRSIGHDKRGNVLYRRTETGDDVVVERIDTVAEIDPKTGNEVLRQVKTAERLVDDELPDVAQEYLNWLEGRL</sequence>
<dbReference type="InterPro" id="IPR003356">
    <property type="entry name" value="DNA_methylase_A-5"/>
</dbReference>
<evidence type="ECO:0000313" key="5">
    <source>
        <dbReference type="Proteomes" id="UP000199352"/>
    </source>
</evidence>
<dbReference type="PROSITE" id="PS00092">
    <property type="entry name" value="N6_MTASE"/>
    <property type="match status" value="1"/>
</dbReference>